<sequence>MESSEHVSKSLFSIWNLSIIRISKIVNAYINKYFSYNLKFTLSLGYEHTTILEDNKDYSINIKHCRFSIILYVNPYCILMRIGIVLRKNRSVV</sequence>
<accession>A0A212J7T3</accession>
<dbReference type="AlphaFoldDB" id="A0A212J7T3"/>
<name>A0A212J7T3_9BACT</name>
<dbReference type="EMBL" id="FLUL01000001">
    <property type="protein sequence ID" value="SBV95501.1"/>
    <property type="molecule type" value="Genomic_DNA"/>
</dbReference>
<protein>
    <submittedName>
        <fullName evidence="1">Uncharacterized protein</fullName>
    </submittedName>
</protein>
<evidence type="ECO:0000313" key="1">
    <source>
        <dbReference type="EMBL" id="SBV95501.1"/>
    </source>
</evidence>
<reference evidence="1" key="1">
    <citation type="submission" date="2016-04" db="EMBL/GenBank/DDBJ databases">
        <authorList>
            <person name="Evans L.H."/>
            <person name="Alamgir A."/>
            <person name="Owens N."/>
            <person name="Weber N.D."/>
            <person name="Virtaneva K."/>
            <person name="Barbian K."/>
            <person name="Babar A."/>
            <person name="Rosenke K."/>
        </authorList>
    </citation>
    <scope>NUCLEOTIDE SEQUENCE</scope>
    <source>
        <strain evidence="1">86-2</strain>
    </source>
</reference>
<organism evidence="1">
    <name type="scientific">uncultured Dysgonomonas sp</name>
    <dbReference type="NCBI Taxonomy" id="206096"/>
    <lineage>
        <taxon>Bacteria</taxon>
        <taxon>Pseudomonadati</taxon>
        <taxon>Bacteroidota</taxon>
        <taxon>Bacteroidia</taxon>
        <taxon>Bacteroidales</taxon>
        <taxon>Dysgonomonadaceae</taxon>
        <taxon>Dysgonomonas</taxon>
        <taxon>environmental samples</taxon>
    </lineage>
</organism>
<proteinExistence type="predicted"/>
<gene>
    <name evidence="1" type="ORF">KL86DYS2_10921</name>
</gene>